<sequence length="326" mass="37386">MRNALITGITGQDGSYLAEFLLEKGYKVHGIVRHVALEDPDHRMWRIRHILGELELHSGSLESYPSLVKTIQSIKPDECYHLAAQSFVSYSFDDAFSTFNTNINGSHFMLAGIKEMAPRCRFYFAGSSEMFGKVKQVPQNEDTPFYPRSPYGITKMVGYELTRNYREAYKLHASTGILFNHESPRRGFEFVSRKITQHAAKIKLGQAKEVRLGNLEAKRDWGHAREYVKAMWLMLQQDKPGDYVIATGKTHSVREFAEKAFACLGLDYRDHVVVDQQFYRPAEVELLVGDCSRAKKALGWSYELTLDELIRDMIDNDLEVARKRNS</sequence>
<comment type="cofactor">
    <cofactor evidence="2 7">
        <name>NADP(+)</name>
        <dbReference type="ChEBI" id="CHEBI:58349"/>
    </cofactor>
</comment>
<dbReference type="SUPFAM" id="SSF51735">
    <property type="entry name" value="NAD(P)-binding Rossmann-fold domains"/>
    <property type="match status" value="1"/>
</dbReference>
<dbReference type="InterPro" id="IPR036291">
    <property type="entry name" value="NAD(P)-bd_dom_sf"/>
</dbReference>
<dbReference type="GO" id="GO:0008446">
    <property type="term" value="F:GDP-mannose 4,6-dehydratase activity"/>
    <property type="evidence" value="ECO:0007669"/>
    <property type="project" value="UniProtKB-UniRule"/>
</dbReference>
<dbReference type="HAMAP" id="MF_00955">
    <property type="entry name" value="GDP_Man_dehydratase"/>
    <property type="match status" value="1"/>
</dbReference>
<gene>
    <name evidence="7" type="primary">gmd</name>
    <name evidence="9" type="ORF">A3F83_14635</name>
</gene>
<comment type="caution">
    <text evidence="7">Lacks conserved residue(s) required for the propagation of feature annotation.</text>
</comment>
<evidence type="ECO:0000259" key="8">
    <source>
        <dbReference type="Pfam" id="PF16363"/>
    </source>
</evidence>
<dbReference type="GO" id="GO:0070401">
    <property type="term" value="F:NADP+ binding"/>
    <property type="evidence" value="ECO:0007669"/>
    <property type="project" value="UniProtKB-UniRule"/>
</dbReference>
<evidence type="ECO:0000256" key="1">
    <source>
        <dbReference type="ARBA" id="ARBA00000188"/>
    </source>
</evidence>
<evidence type="ECO:0000313" key="10">
    <source>
        <dbReference type="Proteomes" id="UP000179129"/>
    </source>
</evidence>
<feature type="domain" description="NAD(P)-binding" evidence="8">
    <location>
        <begin position="5"/>
        <end position="313"/>
    </location>
</feature>
<dbReference type="PANTHER" id="PTHR43715">
    <property type="entry name" value="GDP-MANNOSE 4,6-DEHYDRATASE"/>
    <property type="match status" value="1"/>
</dbReference>
<evidence type="ECO:0000256" key="5">
    <source>
        <dbReference type="ARBA" id="ARBA00023239"/>
    </source>
</evidence>
<proteinExistence type="inferred from homology"/>
<dbReference type="Proteomes" id="UP000179129">
    <property type="component" value="Unassembled WGS sequence"/>
</dbReference>
<organism evidence="9 10">
    <name type="scientific">Candidatus Glassbacteria bacterium RIFCSPLOWO2_12_FULL_58_11</name>
    <dbReference type="NCBI Taxonomy" id="1817867"/>
    <lineage>
        <taxon>Bacteria</taxon>
        <taxon>Candidatus Glassiibacteriota</taxon>
    </lineage>
</organism>
<evidence type="ECO:0000256" key="4">
    <source>
        <dbReference type="ARBA" id="ARBA00011989"/>
    </source>
</evidence>
<dbReference type="GO" id="GO:0042351">
    <property type="term" value="P:'de novo' GDP-L-fucose biosynthetic process"/>
    <property type="evidence" value="ECO:0007669"/>
    <property type="project" value="TreeGrafter"/>
</dbReference>
<dbReference type="FunFam" id="3.40.50.720:FF:000924">
    <property type="entry name" value="GDP-mannose 4,6 dehydratase"/>
    <property type="match status" value="1"/>
</dbReference>
<dbReference type="CDD" id="cd05260">
    <property type="entry name" value="GDP_MD_SDR_e"/>
    <property type="match status" value="1"/>
</dbReference>
<dbReference type="Gene3D" id="3.40.50.720">
    <property type="entry name" value="NAD(P)-binding Rossmann-like Domain"/>
    <property type="match status" value="1"/>
</dbReference>
<dbReference type="AlphaFoldDB" id="A0A1F5YM27"/>
<comment type="similarity">
    <text evidence="3 7">Belongs to the NAD(P)-dependent epimerase/dehydratase family. GDP-mannose 4,6-dehydratase subfamily.</text>
</comment>
<reference evidence="9 10" key="1">
    <citation type="journal article" date="2016" name="Nat. Commun.">
        <title>Thousands of microbial genomes shed light on interconnected biogeochemical processes in an aquifer system.</title>
        <authorList>
            <person name="Anantharaman K."/>
            <person name="Brown C.T."/>
            <person name="Hug L.A."/>
            <person name="Sharon I."/>
            <person name="Castelle C.J."/>
            <person name="Probst A.J."/>
            <person name="Thomas B.C."/>
            <person name="Singh A."/>
            <person name="Wilkins M.J."/>
            <person name="Karaoz U."/>
            <person name="Brodie E.L."/>
            <person name="Williams K.H."/>
            <person name="Hubbard S.S."/>
            <person name="Banfield J.F."/>
        </authorList>
    </citation>
    <scope>NUCLEOTIDE SEQUENCE [LARGE SCALE GENOMIC DNA]</scope>
</reference>
<protein>
    <recommendedName>
        <fullName evidence="4 7">GDP-mannose 4,6-dehydratase</fullName>
        <ecNumber evidence="4 7">4.2.1.47</ecNumber>
    </recommendedName>
    <alternativeName>
        <fullName evidence="7">GDP-D-mannose dehydratase</fullName>
    </alternativeName>
</protein>
<dbReference type="EMBL" id="MFIX01000220">
    <property type="protein sequence ID" value="OGG01206.1"/>
    <property type="molecule type" value="Genomic_DNA"/>
</dbReference>
<dbReference type="PANTHER" id="PTHR43715:SF1">
    <property type="entry name" value="GDP-MANNOSE 4,6 DEHYDRATASE"/>
    <property type="match status" value="1"/>
</dbReference>
<dbReference type="Gene3D" id="3.90.25.10">
    <property type="entry name" value="UDP-galactose 4-epimerase, domain 1"/>
    <property type="match status" value="1"/>
</dbReference>
<evidence type="ECO:0000256" key="3">
    <source>
        <dbReference type="ARBA" id="ARBA00009263"/>
    </source>
</evidence>
<evidence type="ECO:0000256" key="6">
    <source>
        <dbReference type="ARBA" id="ARBA00059383"/>
    </source>
</evidence>
<dbReference type="STRING" id="1817867.A3F83_14635"/>
<evidence type="ECO:0000256" key="7">
    <source>
        <dbReference type="HAMAP-Rule" id="MF_00955"/>
    </source>
</evidence>
<accession>A0A1F5YM27</accession>
<dbReference type="InterPro" id="IPR006368">
    <property type="entry name" value="GDP_Man_deHydtase"/>
</dbReference>
<dbReference type="InterPro" id="IPR016040">
    <property type="entry name" value="NAD(P)-bd_dom"/>
</dbReference>
<dbReference type="Pfam" id="PF16363">
    <property type="entry name" value="GDP_Man_Dehyd"/>
    <property type="match status" value="1"/>
</dbReference>
<comment type="function">
    <text evidence="6 7">Catalyzes the conversion of GDP-D-mannose to GDP-4-dehydro-6-deoxy-D-mannose.</text>
</comment>
<keyword evidence="5 7" id="KW-0456">Lyase</keyword>
<evidence type="ECO:0000256" key="2">
    <source>
        <dbReference type="ARBA" id="ARBA00001937"/>
    </source>
</evidence>
<comment type="caution">
    <text evidence="9">The sequence shown here is derived from an EMBL/GenBank/DDBJ whole genome shotgun (WGS) entry which is preliminary data.</text>
</comment>
<evidence type="ECO:0000313" key="9">
    <source>
        <dbReference type="EMBL" id="OGG01206.1"/>
    </source>
</evidence>
<dbReference type="EC" id="4.2.1.47" evidence="4 7"/>
<name>A0A1F5YM27_9BACT</name>
<keyword evidence="7" id="KW-0521">NADP</keyword>
<comment type="catalytic activity">
    <reaction evidence="1 7">
        <text>GDP-alpha-D-mannose = GDP-4-dehydro-alpha-D-rhamnose + H2O</text>
        <dbReference type="Rhea" id="RHEA:23820"/>
        <dbReference type="ChEBI" id="CHEBI:15377"/>
        <dbReference type="ChEBI" id="CHEBI:57527"/>
        <dbReference type="ChEBI" id="CHEBI:57964"/>
        <dbReference type="EC" id="4.2.1.47"/>
    </reaction>
</comment>